<dbReference type="SUPFAM" id="SSF109755">
    <property type="entry name" value="PhoU-like"/>
    <property type="match status" value="1"/>
</dbReference>
<name>A0A1L8SUI9_9ENTE</name>
<comment type="function">
    <text evidence="7">Plays a role in the regulation of phosphate uptake.</text>
</comment>
<dbReference type="InterPro" id="IPR038078">
    <property type="entry name" value="PhoU-like_sf"/>
</dbReference>
<proteinExistence type="inferred from homology"/>
<comment type="caution">
    <text evidence="9">The sequence shown here is derived from an EMBL/GenBank/DDBJ whole genome shotgun (WGS) entry which is preliminary data.</text>
</comment>
<dbReference type="NCBIfam" id="TIGR02135">
    <property type="entry name" value="phoU_full"/>
    <property type="match status" value="1"/>
</dbReference>
<keyword evidence="6 7" id="KW-0592">Phosphate transport</keyword>
<comment type="similarity">
    <text evidence="2 7">Belongs to the PhoU family.</text>
</comment>
<evidence type="ECO:0000313" key="10">
    <source>
        <dbReference type="Proteomes" id="UP000183700"/>
    </source>
</evidence>
<feature type="domain" description="PhoU" evidence="8">
    <location>
        <begin position="31"/>
        <end position="116"/>
    </location>
</feature>
<dbReference type="GO" id="GO:0045936">
    <property type="term" value="P:negative regulation of phosphate metabolic process"/>
    <property type="evidence" value="ECO:0007669"/>
    <property type="project" value="InterPro"/>
</dbReference>
<keyword evidence="10" id="KW-1185">Reference proteome</keyword>
<dbReference type="PANTHER" id="PTHR42930">
    <property type="entry name" value="PHOSPHATE-SPECIFIC TRANSPORT SYSTEM ACCESSORY PROTEIN PHOU"/>
    <property type="match status" value="1"/>
</dbReference>
<dbReference type="GO" id="GO:0006817">
    <property type="term" value="P:phosphate ion transport"/>
    <property type="evidence" value="ECO:0007669"/>
    <property type="project" value="UniProtKB-KW"/>
</dbReference>
<dbReference type="InterPro" id="IPR028366">
    <property type="entry name" value="PhoU"/>
</dbReference>
<reference evidence="9 10" key="1">
    <citation type="submission" date="2014-12" db="EMBL/GenBank/DDBJ databases">
        <title>Draft genome sequences of 29 type strains of Enterococci.</title>
        <authorList>
            <person name="Zhong Z."/>
            <person name="Sun Z."/>
            <person name="Liu W."/>
            <person name="Zhang W."/>
            <person name="Zhang H."/>
        </authorList>
    </citation>
    <scope>NUCLEOTIDE SEQUENCE [LARGE SCALE GENOMIC DNA]</scope>
    <source>
        <strain evidence="9 10">DSM 22802</strain>
    </source>
</reference>
<evidence type="ECO:0000256" key="4">
    <source>
        <dbReference type="ARBA" id="ARBA00022448"/>
    </source>
</evidence>
<evidence type="ECO:0000256" key="1">
    <source>
        <dbReference type="ARBA" id="ARBA00004496"/>
    </source>
</evidence>
<dbReference type="STRING" id="319970.RV00_GL002475"/>
<keyword evidence="5 7" id="KW-0963">Cytoplasm</keyword>
<dbReference type="FunFam" id="1.20.58.220:FF:000004">
    <property type="entry name" value="Phosphate-specific transport system accessory protein PhoU"/>
    <property type="match status" value="1"/>
</dbReference>
<evidence type="ECO:0000256" key="2">
    <source>
        <dbReference type="ARBA" id="ARBA00008107"/>
    </source>
</evidence>
<organism evidence="9 10">
    <name type="scientific">Enterococcus devriesei</name>
    <dbReference type="NCBI Taxonomy" id="319970"/>
    <lineage>
        <taxon>Bacteria</taxon>
        <taxon>Bacillati</taxon>
        <taxon>Bacillota</taxon>
        <taxon>Bacilli</taxon>
        <taxon>Lactobacillales</taxon>
        <taxon>Enterococcaceae</taxon>
        <taxon>Enterococcus</taxon>
    </lineage>
</organism>
<evidence type="ECO:0000256" key="5">
    <source>
        <dbReference type="ARBA" id="ARBA00022490"/>
    </source>
</evidence>
<evidence type="ECO:0000256" key="7">
    <source>
        <dbReference type="PIRNR" id="PIRNR003107"/>
    </source>
</evidence>
<dbReference type="GO" id="GO:0005737">
    <property type="term" value="C:cytoplasm"/>
    <property type="evidence" value="ECO:0007669"/>
    <property type="project" value="UniProtKB-SubCell"/>
</dbReference>
<dbReference type="EMBL" id="JXKM01000005">
    <property type="protein sequence ID" value="OJG35721.1"/>
    <property type="molecule type" value="Genomic_DNA"/>
</dbReference>
<evidence type="ECO:0000259" key="8">
    <source>
        <dbReference type="Pfam" id="PF01895"/>
    </source>
</evidence>
<comment type="subcellular location">
    <subcellularLocation>
        <location evidence="1 7">Cytoplasm</location>
    </subcellularLocation>
</comment>
<comment type="subunit">
    <text evidence="3 7">Homodimer.</text>
</comment>
<dbReference type="PIRSF" id="PIRSF003107">
    <property type="entry name" value="PhoU"/>
    <property type="match status" value="1"/>
</dbReference>
<sequence>MKTTRTEIRRATMLRTQFEEDLLNLHNQFYEMGMMVSSAVHKSVRSYIDHDKKLAQEVIDHDVEINDMEVRLEKKSFEMIALQQPVTTDLRTIITIMKASSDLERMGDHAVSVAKSTIRLKGLPRILEVEKEINEMSNYVKKMVDNVLIAYVKTDEKDARMIAKMDERVNDYFQKIYDMTTNTMEKESDTIISGTDYLHVAGYLERVGDYVTNICEWIVYLATGKITELNSNRNENF</sequence>
<protein>
    <recommendedName>
        <fullName evidence="7">Phosphate-specific transport system accessory protein PhoU</fullName>
    </recommendedName>
</protein>
<evidence type="ECO:0000256" key="6">
    <source>
        <dbReference type="ARBA" id="ARBA00022592"/>
    </source>
</evidence>
<gene>
    <name evidence="9" type="ORF">RV00_GL002475</name>
</gene>
<evidence type="ECO:0000256" key="3">
    <source>
        <dbReference type="ARBA" id="ARBA00011738"/>
    </source>
</evidence>
<evidence type="ECO:0000313" key="9">
    <source>
        <dbReference type="EMBL" id="OJG35721.1"/>
    </source>
</evidence>
<dbReference type="AlphaFoldDB" id="A0A1L8SUI9"/>
<dbReference type="GO" id="GO:0030643">
    <property type="term" value="P:intracellular phosphate ion homeostasis"/>
    <property type="evidence" value="ECO:0007669"/>
    <property type="project" value="InterPro"/>
</dbReference>
<dbReference type="Proteomes" id="UP000183700">
    <property type="component" value="Unassembled WGS sequence"/>
</dbReference>
<keyword evidence="4 7" id="KW-0813">Transport</keyword>
<dbReference type="Gene3D" id="1.20.58.220">
    <property type="entry name" value="Phosphate transport system protein phou homolog 2, domain 2"/>
    <property type="match status" value="1"/>
</dbReference>
<dbReference type="Pfam" id="PF01895">
    <property type="entry name" value="PhoU"/>
    <property type="match status" value="2"/>
</dbReference>
<dbReference type="InterPro" id="IPR026022">
    <property type="entry name" value="PhoU_dom"/>
</dbReference>
<feature type="domain" description="PhoU" evidence="8">
    <location>
        <begin position="133"/>
        <end position="218"/>
    </location>
</feature>
<accession>A0A1L8SUI9</accession>
<dbReference type="PANTHER" id="PTHR42930:SF3">
    <property type="entry name" value="PHOSPHATE-SPECIFIC TRANSPORT SYSTEM ACCESSORY PROTEIN PHOU"/>
    <property type="match status" value="1"/>
</dbReference>